<dbReference type="Proteomes" id="UP001199750">
    <property type="component" value="Unassembled WGS sequence"/>
</dbReference>
<dbReference type="EMBL" id="JAKNDN010000019">
    <property type="protein sequence ID" value="MCG4960280.1"/>
    <property type="molecule type" value="Genomic_DNA"/>
</dbReference>
<reference evidence="7" key="2">
    <citation type="submission" date="2022-01" db="EMBL/GenBank/DDBJ databases">
        <title>Collection of gut derived symbiotic bacterial strains cultured from healthy donors.</title>
        <authorList>
            <person name="Lin H."/>
            <person name="Kohout C."/>
            <person name="Waligurski E."/>
            <person name="Pamer E.G."/>
        </authorList>
    </citation>
    <scope>NUCLEOTIDE SEQUENCE</scope>
    <source>
        <strain evidence="7">DFI.1.149</strain>
    </source>
</reference>
<dbReference type="GO" id="GO:0016491">
    <property type="term" value="F:oxidoreductase activity"/>
    <property type="evidence" value="ECO:0007669"/>
    <property type="project" value="InterPro"/>
</dbReference>
<evidence type="ECO:0000256" key="5">
    <source>
        <dbReference type="SAM" id="SignalP"/>
    </source>
</evidence>
<keyword evidence="3" id="KW-1015">Disulfide bond</keyword>
<dbReference type="Pfam" id="PF14289">
    <property type="entry name" value="DUF4369"/>
    <property type="match status" value="1"/>
</dbReference>
<reference evidence="8 9" key="1">
    <citation type="submission" date="2018-08" db="EMBL/GenBank/DDBJ databases">
        <title>A genome reference for cultivated species of the human gut microbiota.</title>
        <authorList>
            <person name="Zou Y."/>
            <person name="Xue W."/>
            <person name="Luo G."/>
        </authorList>
    </citation>
    <scope>NUCLEOTIDE SEQUENCE [LARGE SCALE GENOMIC DNA]</scope>
    <source>
        <strain evidence="8 9">OF03-11</strain>
    </source>
</reference>
<dbReference type="InterPro" id="IPR025380">
    <property type="entry name" value="DUF4369"/>
</dbReference>
<dbReference type="InterPro" id="IPR000866">
    <property type="entry name" value="AhpC/TSA"/>
</dbReference>
<dbReference type="EMBL" id="QSCO01000016">
    <property type="protein sequence ID" value="RGY05699.1"/>
    <property type="molecule type" value="Genomic_DNA"/>
</dbReference>
<evidence type="ECO:0000256" key="3">
    <source>
        <dbReference type="ARBA" id="ARBA00023157"/>
    </source>
</evidence>
<dbReference type="PANTHER" id="PTHR42852:SF6">
    <property type="entry name" value="THIOL:DISULFIDE INTERCHANGE PROTEIN DSBE"/>
    <property type="match status" value="1"/>
</dbReference>
<dbReference type="InterPro" id="IPR036249">
    <property type="entry name" value="Thioredoxin-like_sf"/>
</dbReference>
<evidence type="ECO:0000313" key="7">
    <source>
        <dbReference type="EMBL" id="MCG4960280.1"/>
    </source>
</evidence>
<dbReference type="SUPFAM" id="SSF52833">
    <property type="entry name" value="Thioredoxin-like"/>
    <property type="match status" value="1"/>
</dbReference>
<dbReference type="Proteomes" id="UP000284434">
    <property type="component" value="Unassembled WGS sequence"/>
</dbReference>
<protein>
    <submittedName>
        <fullName evidence="7">AhpC/TSA family protein</fullName>
    </submittedName>
    <submittedName>
        <fullName evidence="8">DUF4369 domain-containing protein</fullName>
    </submittedName>
</protein>
<evidence type="ECO:0000256" key="2">
    <source>
        <dbReference type="ARBA" id="ARBA00022748"/>
    </source>
</evidence>
<keyword evidence="4" id="KW-0676">Redox-active center</keyword>
<evidence type="ECO:0000256" key="4">
    <source>
        <dbReference type="ARBA" id="ARBA00023284"/>
    </source>
</evidence>
<dbReference type="GO" id="GO:0030313">
    <property type="term" value="C:cell envelope"/>
    <property type="evidence" value="ECO:0007669"/>
    <property type="project" value="UniProtKB-SubCell"/>
</dbReference>
<sequence>MKIIGLNILLALFCLACQHSACVINGTGMLSEQEGKQLYLQVLDNETMKPRILDSALVCGGKFRMELSSVLPQTAMLSIMENGKPAWGAQFILEDGQIHIALQADNTVTIAGTPNNDLLQQHLTRWYVPMNKMQANNRQMGLLRGDTEQERAALDSLDKQNRAYLREMRLLSLEFVKENVNNPAGQSLLMEIMGLPDRLLVDVVERANAETLRLPLMQQIVERVNIFKAAAIGQPFPDFTGEDLQGKQIRLSDCVKGKEYVLLDFWASWCKPCCEEMPSLKKLYRDYRAKGLEIVGISIDEDKKAWQQKVGDLGMNWIQLRDASREAVKKYVIGPIPHTVLIDPSGKIIAKDLRGQELENKIIECLK</sequence>
<accession>A0A413IAM8</accession>
<dbReference type="GO" id="GO:0016209">
    <property type="term" value="F:antioxidant activity"/>
    <property type="evidence" value="ECO:0007669"/>
    <property type="project" value="InterPro"/>
</dbReference>
<organism evidence="8 9">
    <name type="scientific">Odoribacter splanchnicus</name>
    <dbReference type="NCBI Taxonomy" id="28118"/>
    <lineage>
        <taxon>Bacteria</taxon>
        <taxon>Pseudomonadati</taxon>
        <taxon>Bacteroidota</taxon>
        <taxon>Bacteroidia</taxon>
        <taxon>Bacteroidales</taxon>
        <taxon>Odoribacteraceae</taxon>
        <taxon>Odoribacter</taxon>
    </lineage>
</organism>
<name>A0A413IAM8_9BACT</name>
<keyword evidence="5" id="KW-0732">Signal</keyword>
<dbReference type="PROSITE" id="PS51352">
    <property type="entry name" value="THIOREDOXIN_2"/>
    <property type="match status" value="1"/>
</dbReference>
<feature type="signal peptide" evidence="5">
    <location>
        <begin position="1"/>
        <end position="21"/>
    </location>
</feature>
<comment type="caution">
    <text evidence="8">The sequence shown here is derived from an EMBL/GenBank/DDBJ whole genome shotgun (WGS) entry which is preliminary data.</text>
</comment>
<dbReference type="InterPro" id="IPR050553">
    <property type="entry name" value="Thioredoxin_ResA/DsbE_sf"/>
</dbReference>
<dbReference type="AlphaFoldDB" id="A0A413IAM8"/>
<dbReference type="CDD" id="cd02966">
    <property type="entry name" value="TlpA_like_family"/>
    <property type="match status" value="1"/>
</dbReference>
<dbReference type="Pfam" id="PF00578">
    <property type="entry name" value="AhpC-TSA"/>
    <property type="match status" value="1"/>
</dbReference>
<feature type="domain" description="Thioredoxin" evidence="6">
    <location>
        <begin position="230"/>
        <end position="367"/>
    </location>
</feature>
<dbReference type="RefSeq" id="WP_046402822.1">
    <property type="nucleotide sequence ID" value="NZ_JABWDG010000009.1"/>
</dbReference>
<evidence type="ECO:0000313" key="9">
    <source>
        <dbReference type="Proteomes" id="UP000284434"/>
    </source>
</evidence>
<evidence type="ECO:0000256" key="1">
    <source>
        <dbReference type="ARBA" id="ARBA00004196"/>
    </source>
</evidence>
<comment type="subcellular location">
    <subcellularLocation>
        <location evidence="1">Cell envelope</location>
    </subcellularLocation>
</comment>
<dbReference type="InterPro" id="IPR013766">
    <property type="entry name" value="Thioredoxin_domain"/>
</dbReference>
<proteinExistence type="predicted"/>
<dbReference type="Gene3D" id="3.40.30.10">
    <property type="entry name" value="Glutaredoxin"/>
    <property type="match status" value="1"/>
</dbReference>
<keyword evidence="2" id="KW-0201">Cytochrome c-type biogenesis</keyword>
<dbReference type="GO" id="GO:0017004">
    <property type="term" value="P:cytochrome complex assembly"/>
    <property type="evidence" value="ECO:0007669"/>
    <property type="project" value="UniProtKB-KW"/>
</dbReference>
<feature type="chain" id="PRO_5042713799" evidence="5">
    <location>
        <begin position="22"/>
        <end position="367"/>
    </location>
</feature>
<evidence type="ECO:0000313" key="8">
    <source>
        <dbReference type="EMBL" id="RGY05699.1"/>
    </source>
</evidence>
<evidence type="ECO:0000259" key="6">
    <source>
        <dbReference type="PROSITE" id="PS51352"/>
    </source>
</evidence>
<gene>
    <name evidence="8" type="ORF">DXA53_11665</name>
    <name evidence="7" type="ORF">L0P03_10530</name>
</gene>
<dbReference type="PANTHER" id="PTHR42852">
    <property type="entry name" value="THIOL:DISULFIDE INTERCHANGE PROTEIN DSBE"/>
    <property type="match status" value="1"/>
</dbReference>